<keyword evidence="1" id="KW-0732">Signal</keyword>
<keyword evidence="3" id="KW-1185">Reference proteome</keyword>
<accession>A0ABU2HWY5</accession>
<evidence type="ECO:0000256" key="1">
    <source>
        <dbReference type="SAM" id="SignalP"/>
    </source>
</evidence>
<dbReference type="EMBL" id="JAVQLW010000002">
    <property type="protein sequence ID" value="MDS9469070.1"/>
    <property type="molecule type" value="Genomic_DNA"/>
</dbReference>
<feature type="chain" id="PRO_5045291765" evidence="1">
    <location>
        <begin position="32"/>
        <end position="324"/>
    </location>
</feature>
<sequence>MKKIKTNSRVSLLGGSIIALTSFGLAERAHAVEGATGFYILGSRTSLGGIVAPPGTYTQQSFYYYEGSNGAEIVRNGKLELGVDAKALLGLASLLWVPTTDPIMGGRPYLSLTLPYGYKDVSADGTLTVPGGPVFRAERGDDSFTFGDPVVGGGIGWGQGPVFGSLNFLVNVPIGDYSDTRSSNIAFNRWAYDVTGAVTWMNPETGWQANFATGVTFNGENDDTDYDSGNELHVEASVGKAINEKVTLSLQGYYYKQITGDSGDGALLGDFEGEVSALGPAIAWNSDWNGTPVSFEARWFHEFEAKNRLEGDAVLFNITIPLGG</sequence>
<organism evidence="2 3">
    <name type="scientific">Paracoccus aurantius</name>
    <dbReference type="NCBI Taxonomy" id="3073814"/>
    <lineage>
        <taxon>Bacteria</taxon>
        <taxon>Pseudomonadati</taxon>
        <taxon>Pseudomonadota</taxon>
        <taxon>Alphaproteobacteria</taxon>
        <taxon>Rhodobacterales</taxon>
        <taxon>Paracoccaceae</taxon>
        <taxon>Paracoccus</taxon>
    </lineage>
</organism>
<dbReference type="Proteomes" id="UP001269144">
    <property type="component" value="Unassembled WGS sequence"/>
</dbReference>
<dbReference type="RefSeq" id="WP_311161584.1">
    <property type="nucleotide sequence ID" value="NZ_JAVQLW010000002.1"/>
</dbReference>
<dbReference type="InterPro" id="IPR025737">
    <property type="entry name" value="FApF"/>
</dbReference>
<name>A0ABU2HWY5_9RHOB</name>
<comment type="caution">
    <text evidence="2">The sequence shown here is derived from an EMBL/GenBank/DDBJ whole genome shotgun (WGS) entry which is preliminary data.</text>
</comment>
<reference evidence="3" key="1">
    <citation type="submission" date="2023-07" db="EMBL/GenBank/DDBJ databases">
        <title>Paracoccus sp. MBLB3053 whole genome sequence.</title>
        <authorList>
            <person name="Hwang C.Y."/>
            <person name="Cho E.-S."/>
            <person name="Seo M.-J."/>
        </authorList>
    </citation>
    <scope>NUCLEOTIDE SEQUENCE [LARGE SCALE GENOMIC DNA]</scope>
    <source>
        <strain evidence="3">MBLB3053</strain>
    </source>
</reference>
<feature type="signal peptide" evidence="1">
    <location>
        <begin position="1"/>
        <end position="31"/>
    </location>
</feature>
<evidence type="ECO:0000313" key="3">
    <source>
        <dbReference type="Proteomes" id="UP001269144"/>
    </source>
</evidence>
<proteinExistence type="predicted"/>
<protein>
    <submittedName>
        <fullName evidence="2">Transporter</fullName>
    </submittedName>
</protein>
<gene>
    <name evidence="2" type="ORF">RGQ15_16000</name>
</gene>
<dbReference type="Pfam" id="PF13557">
    <property type="entry name" value="Phenol_MetA_deg"/>
    <property type="match status" value="1"/>
</dbReference>
<evidence type="ECO:0000313" key="2">
    <source>
        <dbReference type="EMBL" id="MDS9469070.1"/>
    </source>
</evidence>